<reference evidence="2" key="1">
    <citation type="submission" date="2023-03" db="UniProtKB">
        <authorList>
            <consortium name="EnsemblPlants"/>
        </authorList>
    </citation>
    <scope>IDENTIFICATION</scope>
</reference>
<evidence type="ECO:0008006" key="3">
    <source>
        <dbReference type="Google" id="ProtNLM"/>
    </source>
</evidence>
<keyword evidence="1" id="KW-1133">Transmembrane helix</keyword>
<accession>A0A9I9EJ93</accession>
<dbReference type="Gramene" id="MELO3C034559.2.1">
    <property type="protein sequence ID" value="MELO3C034559.2.1"/>
    <property type="gene ID" value="MELO3C034559.2"/>
</dbReference>
<evidence type="ECO:0000256" key="1">
    <source>
        <dbReference type="SAM" id="Phobius"/>
    </source>
</evidence>
<protein>
    <recommendedName>
        <fullName evidence="3">Transmembrane protein</fullName>
    </recommendedName>
</protein>
<feature type="transmembrane region" description="Helical" evidence="1">
    <location>
        <begin position="70"/>
        <end position="89"/>
    </location>
</feature>
<dbReference type="AlphaFoldDB" id="A0A9I9EJ93"/>
<evidence type="ECO:0000313" key="2">
    <source>
        <dbReference type="EnsemblPlants" id="MELO3C034559.2.1"/>
    </source>
</evidence>
<proteinExistence type="predicted"/>
<sequence length="94" mass="10637">MKMTEKGESRTQLSFNFSWNRTALLHLNQTNNQSINQIQSVVCGFKSAPAPVSFSSPKVRVSELHDARRHCLLCISALFLILTFLPFLFHSANN</sequence>
<keyword evidence="1" id="KW-0472">Membrane</keyword>
<organism evidence="2">
    <name type="scientific">Cucumis melo</name>
    <name type="common">Muskmelon</name>
    <dbReference type="NCBI Taxonomy" id="3656"/>
    <lineage>
        <taxon>Eukaryota</taxon>
        <taxon>Viridiplantae</taxon>
        <taxon>Streptophyta</taxon>
        <taxon>Embryophyta</taxon>
        <taxon>Tracheophyta</taxon>
        <taxon>Spermatophyta</taxon>
        <taxon>Magnoliopsida</taxon>
        <taxon>eudicotyledons</taxon>
        <taxon>Gunneridae</taxon>
        <taxon>Pentapetalae</taxon>
        <taxon>rosids</taxon>
        <taxon>fabids</taxon>
        <taxon>Cucurbitales</taxon>
        <taxon>Cucurbitaceae</taxon>
        <taxon>Benincaseae</taxon>
        <taxon>Cucumis</taxon>
    </lineage>
</organism>
<dbReference type="EnsemblPlants" id="MELO3C034559.2.1">
    <property type="protein sequence ID" value="MELO3C034559.2.1"/>
    <property type="gene ID" value="MELO3C034559.2"/>
</dbReference>
<name>A0A9I9EJ93_CUCME</name>
<keyword evidence="1" id="KW-0812">Transmembrane</keyword>